<organism evidence="2">
    <name type="scientific">Prototheca wickerhamii</name>
    <dbReference type="NCBI Taxonomy" id="3111"/>
    <lineage>
        <taxon>Eukaryota</taxon>
        <taxon>Viridiplantae</taxon>
        <taxon>Chlorophyta</taxon>
        <taxon>core chlorophytes</taxon>
        <taxon>Trebouxiophyceae</taxon>
        <taxon>Chlorellales</taxon>
        <taxon>Chlorellaceae</taxon>
        <taxon>Prototheca</taxon>
    </lineage>
</organism>
<evidence type="ECO:0000313" key="2">
    <source>
        <dbReference type="EMBL" id="AAV65349.1"/>
    </source>
</evidence>
<protein>
    <submittedName>
        <fullName evidence="2">Plastid 1,4-alpha-glucan branching enzyme</fullName>
    </submittedName>
</protein>
<sequence>PQLPATSSRAVSMQLASAVRPRGVFGGTRHSARVHGIVTAGAAPDGLGSPIELARRENAALKRSIDQAETSVSKLESGLASAGVPIPPLSTTSSPDSSARKNGSNGDAVEAAEPASDAGPLEPEDYWSPVQHVPDGVALKETLGPITPVPDHDGTDCLKWDASLWSHADHFKYRWHIFKSIRAAIDANEGGLEQFSQGYKYYGINRGEHEGK</sequence>
<feature type="non-terminal residue" evidence="2">
    <location>
        <position position="1"/>
    </location>
</feature>
<reference evidence="2" key="1">
    <citation type="submission" date="2004-05" db="EMBL/GenBank/DDBJ databases">
        <authorList>
            <person name="Borza T.C."/>
            <person name="Popescu C.E."/>
            <person name="Lee R.W."/>
        </authorList>
    </citation>
    <scope>NUCLEOTIDE SEQUENCE</scope>
</reference>
<dbReference type="AlphaFoldDB" id="Q5IWZ9"/>
<proteinExistence type="evidence at transcript level"/>
<reference evidence="2" key="2">
    <citation type="journal article" date="2005" name="Eukaryot. Cell">
        <title>Multiple metabolic roles for the nonphotosynthetic plastid of the green alga Prototheca wickerhamii.</title>
        <authorList>
            <person name="Borza T."/>
            <person name="Popescu C.E."/>
            <person name="Lee R.W."/>
        </authorList>
    </citation>
    <scope>NUCLEOTIDE SEQUENCE</scope>
</reference>
<name>Q5IWZ9_PROWI</name>
<evidence type="ECO:0000256" key="1">
    <source>
        <dbReference type="SAM" id="MobiDB-lite"/>
    </source>
</evidence>
<dbReference type="EMBL" id="AY616063">
    <property type="protein sequence ID" value="AAV65349.1"/>
    <property type="molecule type" value="mRNA"/>
</dbReference>
<feature type="non-terminal residue" evidence="2">
    <location>
        <position position="212"/>
    </location>
</feature>
<feature type="region of interest" description="Disordered" evidence="1">
    <location>
        <begin position="76"/>
        <end position="121"/>
    </location>
</feature>
<accession>Q5IWZ9</accession>